<gene>
    <name evidence="12" type="ORF">B456_011G028700</name>
</gene>
<dbReference type="GO" id="GO:1990544">
    <property type="term" value="P:mitochondrial ATP transmembrane transport"/>
    <property type="evidence" value="ECO:0007669"/>
    <property type="project" value="InterPro"/>
</dbReference>
<keyword evidence="7 9" id="KW-0472">Membrane</keyword>
<dbReference type="InterPro" id="IPR002067">
    <property type="entry name" value="MCP"/>
</dbReference>
<keyword evidence="5" id="KW-0677">Repeat</keyword>
<dbReference type="PANTHER" id="PTHR45635">
    <property type="entry name" value="ADP,ATP CARRIER PROTEIN 1-RELATED-RELATED"/>
    <property type="match status" value="1"/>
</dbReference>
<comment type="catalytic activity">
    <reaction evidence="8">
        <text>ADP(in) + ATP(out) = ADP(out) + ATP(in)</text>
        <dbReference type="Rhea" id="RHEA:34999"/>
        <dbReference type="ChEBI" id="CHEBI:30616"/>
        <dbReference type="ChEBI" id="CHEBI:456216"/>
    </reaction>
    <physiologicalReaction direction="left-to-right" evidence="8">
        <dbReference type="Rhea" id="RHEA:35000"/>
    </physiologicalReaction>
</comment>
<evidence type="ECO:0000313" key="13">
    <source>
        <dbReference type="Proteomes" id="UP000032304"/>
    </source>
</evidence>
<dbReference type="PANTHER" id="PTHR45635:SF23">
    <property type="entry name" value="ADP_ATP TRANSLOCASE"/>
    <property type="match status" value="1"/>
</dbReference>
<reference evidence="12 13" key="1">
    <citation type="journal article" date="2012" name="Nature">
        <title>Repeated polyploidization of Gossypium genomes and the evolution of spinnable cotton fibres.</title>
        <authorList>
            <person name="Paterson A.H."/>
            <person name="Wendel J.F."/>
            <person name="Gundlach H."/>
            <person name="Guo H."/>
            <person name="Jenkins J."/>
            <person name="Jin D."/>
            <person name="Llewellyn D."/>
            <person name="Showmaker K.C."/>
            <person name="Shu S."/>
            <person name="Udall J."/>
            <person name="Yoo M.J."/>
            <person name="Byers R."/>
            <person name="Chen W."/>
            <person name="Doron-Faigenboim A."/>
            <person name="Duke M.V."/>
            <person name="Gong L."/>
            <person name="Grimwood J."/>
            <person name="Grover C."/>
            <person name="Grupp K."/>
            <person name="Hu G."/>
            <person name="Lee T.H."/>
            <person name="Li J."/>
            <person name="Lin L."/>
            <person name="Liu T."/>
            <person name="Marler B.S."/>
            <person name="Page J.T."/>
            <person name="Roberts A.W."/>
            <person name="Romanel E."/>
            <person name="Sanders W.S."/>
            <person name="Szadkowski E."/>
            <person name="Tan X."/>
            <person name="Tang H."/>
            <person name="Xu C."/>
            <person name="Wang J."/>
            <person name="Wang Z."/>
            <person name="Zhang D."/>
            <person name="Zhang L."/>
            <person name="Ashrafi H."/>
            <person name="Bedon F."/>
            <person name="Bowers J.E."/>
            <person name="Brubaker C.L."/>
            <person name="Chee P.W."/>
            <person name="Das S."/>
            <person name="Gingle A.R."/>
            <person name="Haigler C.H."/>
            <person name="Harker D."/>
            <person name="Hoffmann L.V."/>
            <person name="Hovav R."/>
            <person name="Jones D.C."/>
            <person name="Lemke C."/>
            <person name="Mansoor S."/>
            <person name="ur Rahman M."/>
            <person name="Rainville L.N."/>
            <person name="Rambani A."/>
            <person name="Reddy U.K."/>
            <person name="Rong J.K."/>
            <person name="Saranga Y."/>
            <person name="Scheffler B.E."/>
            <person name="Scheffler J.A."/>
            <person name="Stelly D.M."/>
            <person name="Triplett B.A."/>
            <person name="Van Deynze A."/>
            <person name="Vaslin M.F."/>
            <person name="Waghmare V.N."/>
            <person name="Walford S.A."/>
            <person name="Wright R.J."/>
            <person name="Zaki E.A."/>
            <person name="Zhang T."/>
            <person name="Dennis E.S."/>
            <person name="Mayer K.F."/>
            <person name="Peterson D.G."/>
            <person name="Rokhsar D.S."/>
            <person name="Wang X."/>
            <person name="Schmutz J."/>
        </authorList>
    </citation>
    <scope>NUCLEOTIDE SEQUENCE [LARGE SCALE GENOMIC DNA]</scope>
</reference>
<dbReference type="STRING" id="29730.A0A0D2T1K3"/>
<dbReference type="AlphaFoldDB" id="A0A0D2T1K3"/>
<dbReference type="GO" id="GO:0005743">
    <property type="term" value="C:mitochondrial inner membrane"/>
    <property type="evidence" value="ECO:0007669"/>
    <property type="project" value="InterPro"/>
</dbReference>
<keyword evidence="13" id="KW-1185">Reference proteome</keyword>
<dbReference type="InterPro" id="IPR002113">
    <property type="entry name" value="ADT_euk_type"/>
</dbReference>
<dbReference type="InterPro" id="IPR023395">
    <property type="entry name" value="MCP_dom_sf"/>
</dbReference>
<evidence type="ECO:0000256" key="7">
    <source>
        <dbReference type="ARBA" id="ARBA00023136"/>
    </source>
</evidence>
<dbReference type="GO" id="GO:0005471">
    <property type="term" value="F:ATP:ADP antiporter activity"/>
    <property type="evidence" value="ECO:0007669"/>
    <property type="project" value="UniProtKB-UniRule"/>
</dbReference>
<evidence type="ECO:0000256" key="3">
    <source>
        <dbReference type="ARBA" id="ARBA00022448"/>
    </source>
</evidence>
<evidence type="ECO:0000256" key="4">
    <source>
        <dbReference type="ARBA" id="ARBA00022692"/>
    </source>
</evidence>
<evidence type="ECO:0000256" key="2">
    <source>
        <dbReference type="ARBA" id="ARBA00006375"/>
    </source>
</evidence>
<keyword evidence="3 10" id="KW-0813">Transport</keyword>
<organism evidence="12 13">
    <name type="scientific">Gossypium raimondii</name>
    <name type="common">Peruvian cotton</name>
    <name type="synonym">Gossypium klotzschianum subsp. raimondii</name>
    <dbReference type="NCBI Taxonomy" id="29730"/>
    <lineage>
        <taxon>Eukaryota</taxon>
        <taxon>Viridiplantae</taxon>
        <taxon>Streptophyta</taxon>
        <taxon>Embryophyta</taxon>
        <taxon>Tracheophyta</taxon>
        <taxon>Spermatophyta</taxon>
        <taxon>Magnoliopsida</taxon>
        <taxon>eudicotyledons</taxon>
        <taxon>Gunneridae</taxon>
        <taxon>Pentapetalae</taxon>
        <taxon>rosids</taxon>
        <taxon>malvids</taxon>
        <taxon>Malvales</taxon>
        <taxon>Malvaceae</taxon>
        <taxon>Malvoideae</taxon>
        <taxon>Gossypium</taxon>
    </lineage>
</organism>
<dbReference type="OMA" id="ICYEMAG"/>
<name>A0A0D2T1K3_GOSRA</name>
<dbReference type="PRINTS" id="PR00926">
    <property type="entry name" value="MITOCARRIER"/>
</dbReference>
<keyword evidence="4 9" id="KW-0812">Transmembrane</keyword>
<evidence type="ECO:0000256" key="10">
    <source>
        <dbReference type="RuleBase" id="RU000488"/>
    </source>
</evidence>
<protein>
    <recommendedName>
        <fullName evidence="11">ADP/ATP translocase</fullName>
    </recommendedName>
    <alternativeName>
        <fullName evidence="11">ADP,ATP carrier protein</fullName>
    </alternativeName>
</protein>
<dbReference type="Gramene" id="KJB69533">
    <property type="protein sequence ID" value="KJB69533"/>
    <property type="gene ID" value="B456_011G028700"/>
</dbReference>
<dbReference type="SUPFAM" id="SSF103506">
    <property type="entry name" value="Mitochondrial carrier"/>
    <property type="match status" value="2"/>
</dbReference>
<dbReference type="Proteomes" id="UP000032304">
    <property type="component" value="Chromosome 11"/>
</dbReference>
<dbReference type="Pfam" id="PF00153">
    <property type="entry name" value="Mito_carr"/>
    <property type="match status" value="3"/>
</dbReference>
<evidence type="ECO:0000256" key="11">
    <source>
        <dbReference type="RuleBase" id="RU368008"/>
    </source>
</evidence>
<evidence type="ECO:0000256" key="1">
    <source>
        <dbReference type="ARBA" id="ARBA00004141"/>
    </source>
</evidence>
<accession>A0A0D2T1K3</accession>
<feature type="repeat" description="Solcar" evidence="9">
    <location>
        <begin position="59"/>
        <end position="151"/>
    </location>
</feature>
<dbReference type="PROSITE" id="PS50920">
    <property type="entry name" value="SOLCAR"/>
    <property type="match status" value="2"/>
</dbReference>
<sequence length="312" mass="34464">MEHEPLHPPISQKMHFIPHFSFRHFNYTTPIMEIIRGNGGGGLVNWKSQGSASSSVKSKDSLTKELVTTGALLTAFAPLERVKNMMQNQNAIIKLGRLSKPYNGICDCFATTIRHEGFFSLWRGNTAYLIAHLSVQVVSTKLKFLTIVSIILEHGESRKDIEWTRVQTIGQFNGVIDVFGKTLKLDGIAGLYRGLIISVAETGIKAAVYVGLFPHYLHVSQNNILSRPMLESGVVICYEMAGYRLNTVSRRMMLTSGAVKYKGTLHAIAHILTTEGEKSFYSGAGAQILGCVVYAGTEFSKFVQLHAVYSCT</sequence>
<keyword evidence="6" id="KW-1133">Transmembrane helix</keyword>
<evidence type="ECO:0000256" key="9">
    <source>
        <dbReference type="PROSITE-ProRule" id="PRU00282"/>
    </source>
</evidence>
<evidence type="ECO:0000256" key="8">
    <source>
        <dbReference type="ARBA" id="ARBA00024143"/>
    </source>
</evidence>
<evidence type="ECO:0000313" key="12">
    <source>
        <dbReference type="EMBL" id="KJB69533.1"/>
    </source>
</evidence>
<dbReference type="InterPro" id="IPR018108">
    <property type="entry name" value="MCP_transmembrane"/>
</dbReference>
<dbReference type="eggNOG" id="KOG0749">
    <property type="taxonomic scope" value="Eukaryota"/>
</dbReference>
<comment type="subcellular location">
    <subcellularLocation>
        <location evidence="1 11">Membrane</location>
        <topology evidence="1 11">Multi-pass membrane protein</topology>
    </subcellularLocation>
</comment>
<proteinExistence type="inferred from homology"/>
<feature type="repeat" description="Solcar" evidence="9">
    <location>
        <begin position="222"/>
        <end position="308"/>
    </location>
</feature>
<dbReference type="GO" id="GO:0140021">
    <property type="term" value="P:mitochondrial ADP transmembrane transport"/>
    <property type="evidence" value="ECO:0007669"/>
    <property type="project" value="InterPro"/>
</dbReference>
<comment type="function">
    <text evidence="11">Catalyzes the exchange of ADP and ATP across the membrane.</text>
</comment>
<dbReference type="Gene3D" id="1.50.40.10">
    <property type="entry name" value="Mitochondrial carrier domain"/>
    <property type="match status" value="2"/>
</dbReference>
<comment type="similarity">
    <text evidence="2 10">Belongs to the mitochondrial carrier (TC 2.A.29) family.</text>
</comment>
<evidence type="ECO:0000256" key="6">
    <source>
        <dbReference type="ARBA" id="ARBA00022989"/>
    </source>
</evidence>
<dbReference type="EMBL" id="CM001750">
    <property type="protein sequence ID" value="KJB69533.1"/>
    <property type="molecule type" value="Genomic_DNA"/>
</dbReference>
<evidence type="ECO:0000256" key="5">
    <source>
        <dbReference type="ARBA" id="ARBA00022737"/>
    </source>
</evidence>
<comment type="subunit">
    <text evidence="11">Monomer.</text>
</comment>